<keyword evidence="4" id="KW-0472">Membrane</keyword>
<feature type="domain" description="AMP-dependent synthetase/ligase" evidence="9">
    <location>
        <begin position="45"/>
        <end position="437"/>
    </location>
</feature>
<evidence type="ECO:0000256" key="6">
    <source>
        <dbReference type="ARBA" id="ARBA00039545"/>
    </source>
</evidence>
<organism evidence="11 12">
    <name type="scientific">Burkholderia aenigmatica</name>
    <dbReference type="NCBI Taxonomy" id="2015348"/>
    <lineage>
        <taxon>Bacteria</taxon>
        <taxon>Pseudomonadati</taxon>
        <taxon>Pseudomonadota</taxon>
        <taxon>Betaproteobacteria</taxon>
        <taxon>Burkholderiales</taxon>
        <taxon>Burkholderiaceae</taxon>
        <taxon>Burkholderia</taxon>
        <taxon>Burkholderia cepacia complex</taxon>
    </lineage>
</organism>
<dbReference type="SUPFAM" id="SSF56801">
    <property type="entry name" value="Acetyl-CoA synthetase-like"/>
    <property type="match status" value="1"/>
</dbReference>
<dbReference type="InterPro" id="IPR020845">
    <property type="entry name" value="AMP-binding_CS"/>
</dbReference>
<dbReference type="InterPro" id="IPR045851">
    <property type="entry name" value="AMP-bd_C_sf"/>
</dbReference>
<reference evidence="11 12" key="1">
    <citation type="submission" date="2019-09" db="EMBL/GenBank/DDBJ databases">
        <authorList>
            <person name="Depoorter E."/>
        </authorList>
    </citation>
    <scope>NUCLEOTIDE SEQUENCE [LARGE SCALE GENOMIC DNA]</scope>
    <source>
        <strain evidence="11 12">R-17378</strain>
    </source>
</reference>
<dbReference type="PROSITE" id="PS00455">
    <property type="entry name" value="AMP_BINDING"/>
    <property type="match status" value="1"/>
</dbReference>
<dbReference type="Gene3D" id="3.40.50.12780">
    <property type="entry name" value="N-terminal domain of ligase-like"/>
    <property type="match status" value="1"/>
</dbReference>
<keyword evidence="3 11" id="KW-0436">Ligase</keyword>
<evidence type="ECO:0000259" key="10">
    <source>
        <dbReference type="Pfam" id="PF13193"/>
    </source>
</evidence>
<feature type="domain" description="AMP-binding enzyme C-terminal" evidence="10">
    <location>
        <begin position="488"/>
        <end position="562"/>
    </location>
</feature>
<gene>
    <name evidence="11" type="ORF">BLA17378_03454</name>
</gene>
<keyword evidence="12" id="KW-1185">Reference proteome</keyword>
<evidence type="ECO:0000256" key="2">
    <source>
        <dbReference type="ARBA" id="ARBA00005005"/>
    </source>
</evidence>
<evidence type="ECO:0000256" key="4">
    <source>
        <dbReference type="ARBA" id="ARBA00023136"/>
    </source>
</evidence>
<dbReference type="RefSeq" id="WP_174957783.1">
    <property type="nucleotide sequence ID" value="NZ_CABVQG010000011.1"/>
</dbReference>
<dbReference type="GO" id="GO:0016874">
    <property type="term" value="F:ligase activity"/>
    <property type="evidence" value="ECO:0007669"/>
    <property type="project" value="UniProtKB-KW"/>
</dbReference>
<protein>
    <recommendedName>
        <fullName evidence="6">Long-chain-fatty-acid--CoA ligase</fullName>
        <ecNumber evidence="5">6.2.1.3</ecNumber>
    </recommendedName>
    <alternativeName>
        <fullName evidence="7">Long-chain acyl-CoA synthetase</fullName>
    </alternativeName>
</protein>
<name>A0ABY6XTY4_9BURK</name>
<evidence type="ECO:0000259" key="9">
    <source>
        <dbReference type="Pfam" id="PF00501"/>
    </source>
</evidence>
<dbReference type="InterPro" id="IPR042099">
    <property type="entry name" value="ANL_N_sf"/>
</dbReference>
<dbReference type="InterPro" id="IPR025110">
    <property type="entry name" value="AMP-bd_C"/>
</dbReference>
<feature type="region of interest" description="Disordered" evidence="8">
    <location>
        <begin position="1"/>
        <end position="23"/>
    </location>
</feature>
<evidence type="ECO:0000256" key="7">
    <source>
        <dbReference type="ARBA" id="ARBA00042773"/>
    </source>
</evidence>
<evidence type="ECO:0000256" key="1">
    <source>
        <dbReference type="ARBA" id="ARBA00004170"/>
    </source>
</evidence>
<comment type="subcellular location">
    <subcellularLocation>
        <location evidence="1">Membrane</location>
        <topology evidence="1">Peripheral membrane protein</topology>
    </subcellularLocation>
</comment>
<dbReference type="InterPro" id="IPR050237">
    <property type="entry name" value="ATP-dep_AMP-bd_enzyme"/>
</dbReference>
<evidence type="ECO:0000256" key="5">
    <source>
        <dbReference type="ARBA" id="ARBA00026121"/>
    </source>
</evidence>
<sequence length="573" mass="62770">MGDQNTTLSPRDRESHPRSSWVDSYPPHVPSAIELKDHSSICGYFEHAVKKYADRPAITCLGQSFTYAALNQQTRSFAAWLQSLGLPTGARVALMLPSGIQYVVAMFGVLRAGYVVVNVNPMYTARELTHQLNDSGAESIIVLEQFASTFQQVRAGVRIKHVIVVTMGDLFGWLKGHAINFAIRRLRKDVPAWSLPGHHSFSKAIANGKSMALHEVTLQQTDLAMLQYTGGTTGVAKGAMLLHRNLLAASTIAGTWLNVALQTEPAISRPVMVLPLPLYHIFTIYTLMVGFGAGACSVLIPNPRDVDSLVKTMRAQRFHLMFGLNTLYNALLNHPEGKQVDYSTCRAFVAGGTATQQPVAEAWHRLTGRWIVEGWGMTETTGAGTCNPPHRDEFNGSIGLPLPSVTISIRDDDGRELPAGSVGEICISGPQVMAGYWQRPDETQQVLGSDGFLKTGDVGVMDAQGYVRVVDRKKDMILVSGFNMYPAEIEEVAMSLAGVLEAAAVGVPSESTGESVKLFVVRKDARLTVEQVRSHCAMNLTNYKRPQRIVFVDSLPKSPVGKVLRRELRDYQH</sequence>
<dbReference type="Pfam" id="PF13193">
    <property type="entry name" value="AMP-binding_C"/>
    <property type="match status" value="1"/>
</dbReference>
<accession>A0ABY6XTY4</accession>
<dbReference type="EMBL" id="CABVQG010000011">
    <property type="protein sequence ID" value="VWC73838.1"/>
    <property type="molecule type" value="Genomic_DNA"/>
</dbReference>
<dbReference type="EC" id="6.2.1.3" evidence="5"/>
<dbReference type="Pfam" id="PF00501">
    <property type="entry name" value="AMP-binding"/>
    <property type="match status" value="1"/>
</dbReference>
<dbReference type="PANTHER" id="PTHR43767:SF8">
    <property type="entry name" value="LONG-CHAIN-FATTY-ACID--COA LIGASE"/>
    <property type="match status" value="1"/>
</dbReference>
<evidence type="ECO:0000313" key="11">
    <source>
        <dbReference type="EMBL" id="VWC73838.1"/>
    </source>
</evidence>
<dbReference type="InterPro" id="IPR000873">
    <property type="entry name" value="AMP-dep_synth/lig_dom"/>
</dbReference>
<comment type="caution">
    <text evidence="11">The sequence shown here is derived from an EMBL/GenBank/DDBJ whole genome shotgun (WGS) entry which is preliminary data.</text>
</comment>
<evidence type="ECO:0000256" key="8">
    <source>
        <dbReference type="SAM" id="MobiDB-lite"/>
    </source>
</evidence>
<dbReference type="Proteomes" id="UP000494120">
    <property type="component" value="Unassembled WGS sequence"/>
</dbReference>
<proteinExistence type="predicted"/>
<evidence type="ECO:0000256" key="3">
    <source>
        <dbReference type="ARBA" id="ARBA00022598"/>
    </source>
</evidence>
<dbReference type="CDD" id="cd05936">
    <property type="entry name" value="FC-FACS_FadD_like"/>
    <property type="match status" value="1"/>
</dbReference>
<dbReference type="PANTHER" id="PTHR43767">
    <property type="entry name" value="LONG-CHAIN-FATTY-ACID--COA LIGASE"/>
    <property type="match status" value="1"/>
</dbReference>
<evidence type="ECO:0000313" key="12">
    <source>
        <dbReference type="Proteomes" id="UP000494120"/>
    </source>
</evidence>
<dbReference type="Gene3D" id="3.30.300.30">
    <property type="match status" value="1"/>
</dbReference>
<comment type="pathway">
    <text evidence="2">Lipid metabolism; fatty acid beta-oxidation.</text>
</comment>